<comment type="subcellular location">
    <subcellularLocation>
        <location evidence="1 7">Membrane</location>
        <topology evidence="1 7">Multi-pass membrane protein</topology>
    </subcellularLocation>
</comment>
<keyword evidence="7" id="KW-0813">Transport</keyword>
<feature type="region of interest" description="Disordered" evidence="8">
    <location>
        <begin position="1"/>
        <end position="28"/>
    </location>
</feature>
<evidence type="ECO:0000256" key="4">
    <source>
        <dbReference type="ARBA" id="ARBA00022856"/>
    </source>
</evidence>
<dbReference type="PROSITE" id="PS01023">
    <property type="entry name" value="PTR2_2"/>
    <property type="match status" value="1"/>
</dbReference>
<sequence>MSESEDDLNAEEDSSLIQGANSREGNNDKISGKAWGRVKNIVTRSQKYPKSVFFILGTEFCERFSYYGMRAVLILYLTNWLGFSEDVGTAIFHSFVMLCYFSPIIGAILADGYIGRYKTILYVSLLYAAGNLVMAITAVPPPEWYGPALGLILIGLGTGGIKPNVSSFGADQFRADQEKERYTFFSAFYFAINLGSMLSIILTPILRADVKCYGNECYPLAFGIPAALMVIATIIFVAGGSLYKKMPPSGNLIGRVFKCIWSGFCGRLKNCRSSDTKEHWLYYADSSKFEPEFIKEVQILLKVLFMFVPTPIFWTLSDQQGSRWTLQAEKLNGDLTGDGLNFKIAPYQKSIYTVITAQENYVLNVTSCFPLLSKKVTLKPLEVNRMFVWSKDGKDVMLIKRQDLRSHPLEGKSKLSIFNGGALQNTQIVVVYNSHKGTISNQSGILFPSSEQKGEPFHPIYPGQYNLYWQESHDQNWTKHNSSFSIGQGAVYNLVIARNGTGTVLSLLTSVEVNTISMAWLIPQYFVVTVGEVLFSITGLAFAYSQAPITMKSVVQAAWLMTSAVGSLVVVVVAQSHFFTSQVLEFMFFAVLLTVATIMFMAMSCCYTYYYTSGHGNGFDDIEELIIEEKNEDIPLKHSNHPKHK</sequence>
<keyword evidence="4" id="KW-0571">Peptide transport</keyword>
<evidence type="ECO:0000256" key="8">
    <source>
        <dbReference type="SAM" id="MobiDB-lite"/>
    </source>
</evidence>
<dbReference type="InterPro" id="IPR000109">
    <property type="entry name" value="POT_fam"/>
</dbReference>
<name>K1P631_MAGGI</name>
<dbReference type="Pfam" id="PF00854">
    <property type="entry name" value="PTR2"/>
    <property type="match status" value="2"/>
</dbReference>
<evidence type="ECO:0000256" key="1">
    <source>
        <dbReference type="ARBA" id="ARBA00004141"/>
    </source>
</evidence>
<dbReference type="Gene3D" id="1.20.1250.20">
    <property type="entry name" value="MFS general substrate transporter like domains"/>
    <property type="match status" value="2"/>
</dbReference>
<feature type="transmembrane region" description="Helical" evidence="9">
    <location>
        <begin position="556"/>
        <end position="574"/>
    </location>
</feature>
<feature type="compositionally biased region" description="Acidic residues" evidence="8">
    <location>
        <begin position="1"/>
        <end position="14"/>
    </location>
</feature>
<keyword evidence="4" id="KW-0653">Protein transport</keyword>
<accession>K1P631</accession>
<dbReference type="InterPro" id="IPR036259">
    <property type="entry name" value="MFS_trans_sf"/>
</dbReference>
<evidence type="ECO:0000256" key="7">
    <source>
        <dbReference type="RuleBase" id="RU003755"/>
    </source>
</evidence>
<reference evidence="10" key="1">
    <citation type="journal article" date="2012" name="Nature">
        <title>The oyster genome reveals stress adaptation and complexity of shell formation.</title>
        <authorList>
            <person name="Zhang G."/>
            <person name="Fang X."/>
            <person name="Guo X."/>
            <person name="Li L."/>
            <person name="Luo R."/>
            <person name="Xu F."/>
            <person name="Yang P."/>
            <person name="Zhang L."/>
            <person name="Wang X."/>
            <person name="Qi H."/>
            <person name="Xiong Z."/>
            <person name="Que H."/>
            <person name="Xie Y."/>
            <person name="Holland P.W."/>
            <person name="Paps J."/>
            <person name="Zhu Y."/>
            <person name="Wu F."/>
            <person name="Chen Y."/>
            <person name="Wang J."/>
            <person name="Peng C."/>
            <person name="Meng J."/>
            <person name="Yang L."/>
            <person name="Liu J."/>
            <person name="Wen B."/>
            <person name="Zhang N."/>
            <person name="Huang Z."/>
            <person name="Zhu Q."/>
            <person name="Feng Y."/>
            <person name="Mount A."/>
            <person name="Hedgecock D."/>
            <person name="Xu Z."/>
            <person name="Liu Y."/>
            <person name="Domazet-Loso T."/>
            <person name="Du Y."/>
            <person name="Sun X."/>
            <person name="Zhang S."/>
            <person name="Liu B."/>
            <person name="Cheng P."/>
            <person name="Jiang X."/>
            <person name="Li J."/>
            <person name="Fan D."/>
            <person name="Wang W."/>
            <person name="Fu W."/>
            <person name="Wang T."/>
            <person name="Wang B."/>
            <person name="Zhang J."/>
            <person name="Peng Z."/>
            <person name="Li Y."/>
            <person name="Li N."/>
            <person name="Wang J."/>
            <person name="Chen M."/>
            <person name="He Y."/>
            <person name="Tan F."/>
            <person name="Song X."/>
            <person name="Zheng Q."/>
            <person name="Huang R."/>
            <person name="Yang H."/>
            <person name="Du X."/>
            <person name="Chen L."/>
            <person name="Yang M."/>
            <person name="Gaffney P.M."/>
            <person name="Wang S."/>
            <person name="Luo L."/>
            <person name="She Z."/>
            <person name="Ming Y."/>
            <person name="Huang W."/>
            <person name="Zhang S."/>
            <person name="Huang B."/>
            <person name="Zhang Y."/>
            <person name="Qu T."/>
            <person name="Ni P."/>
            <person name="Miao G."/>
            <person name="Wang J."/>
            <person name="Wang Q."/>
            <person name="Steinberg C.E."/>
            <person name="Wang H."/>
            <person name="Li N."/>
            <person name="Qian L."/>
            <person name="Zhang G."/>
            <person name="Li Y."/>
            <person name="Yang H."/>
            <person name="Liu X."/>
            <person name="Wang J."/>
            <person name="Yin Y."/>
            <person name="Wang J."/>
        </authorList>
    </citation>
    <scope>NUCLEOTIDE SEQUENCE [LARGE SCALE GENOMIC DNA]</scope>
    <source>
        <strain evidence="10">05x7-T-G4-1.051#20</strain>
    </source>
</reference>
<dbReference type="HOGENOM" id="CLU_004790_3_0_1"/>
<dbReference type="EMBL" id="JH816110">
    <property type="protein sequence ID" value="EKC19042.1"/>
    <property type="molecule type" value="Genomic_DNA"/>
</dbReference>
<organism evidence="10">
    <name type="scientific">Magallana gigas</name>
    <name type="common">Pacific oyster</name>
    <name type="synonym">Crassostrea gigas</name>
    <dbReference type="NCBI Taxonomy" id="29159"/>
    <lineage>
        <taxon>Eukaryota</taxon>
        <taxon>Metazoa</taxon>
        <taxon>Spiralia</taxon>
        <taxon>Lophotrochozoa</taxon>
        <taxon>Mollusca</taxon>
        <taxon>Bivalvia</taxon>
        <taxon>Autobranchia</taxon>
        <taxon>Pteriomorphia</taxon>
        <taxon>Ostreida</taxon>
        <taxon>Ostreoidea</taxon>
        <taxon>Ostreidae</taxon>
        <taxon>Magallana</taxon>
    </lineage>
</organism>
<evidence type="ECO:0000256" key="5">
    <source>
        <dbReference type="ARBA" id="ARBA00022989"/>
    </source>
</evidence>
<feature type="transmembrane region" description="Helical" evidence="9">
    <location>
        <begin position="218"/>
        <end position="243"/>
    </location>
</feature>
<evidence type="ECO:0000256" key="6">
    <source>
        <dbReference type="ARBA" id="ARBA00023136"/>
    </source>
</evidence>
<protein>
    <submittedName>
        <fullName evidence="10">Solute carrier family 15 member 2</fullName>
    </submittedName>
</protein>
<proteinExistence type="inferred from homology"/>
<keyword evidence="5 9" id="KW-1133">Transmembrane helix</keyword>
<feature type="transmembrane region" description="Helical" evidence="9">
    <location>
        <begin position="525"/>
        <end position="544"/>
    </location>
</feature>
<evidence type="ECO:0000256" key="3">
    <source>
        <dbReference type="ARBA" id="ARBA00022692"/>
    </source>
</evidence>
<dbReference type="AlphaFoldDB" id="K1P631"/>
<dbReference type="GO" id="GO:0016020">
    <property type="term" value="C:membrane"/>
    <property type="evidence" value="ECO:0007669"/>
    <property type="project" value="UniProtKB-SubCell"/>
</dbReference>
<gene>
    <name evidence="10" type="ORF">CGI_10009837</name>
</gene>
<feature type="compositionally biased region" description="Polar residues" evidence="8">
    <location>
        <begin position="15"/>
        <end position="24"/>
    </location>
</feature>
<feature type="transmembrane region" description="Helical" evidence="9">
    <location>
        <begin position="182"/>
        <end position="206"/>
    </location>
</feature>
<dbReference type="GO" id="GO:0022857">
    <property type="term" value="F:transmembrane transporter activity"/>
    <property type="evidence" value="ECO:0007669"/>
    <property type="project" value="InterPro"/>
</dbReference>
<evidence type="ECO:0000313" key="10">
    <source>
        <dbReference type="EMBL" id="EKC19042.1"/>
    </source>
</evidence>
<evidence type="ECO:0000256" key="9">
    <source>
        <dbReference type="SAM" id="Phobius"/>
    </source>
</evidence>
<keyword evidence="3 7" id="KW-0812">Transmembrane</keyword>
<dbReference type="InterPro" id="IPR018456">
    <property type="entry name" value="PTR2_symporter_CS"/>
</dbReference>
<dbReference type="GO" id="GO:0006857">
    <property type="term" value="P:oligopeptide transport"/>
    <property type="evidence" value="ECO:0007669"/>
    <property type="project" value="InterPro"/>
</dbReference>
<feature type="transmembrane region" description="Helical" evidence="9">
    <location>
        <begin position="89"/>
        <end position="110"/>
    </location>
</feature>
<evidence type="ECO:0000256" key="2">
    <source>
        <dbReference type="ARBA" id="ARBA00005982"/>
    </source>
</evidence>
<dbReference type="InParanoid" id="K1P631"/>
<dbReference type="FunCoup" id="K1P631">
    <property type="interactions" value="72"/>
</dbReference>
<dbReference type="PANTHER" id="PTHR11654">
    <property type="entry name" value="OLIGOPEPTIDE TRANSPORTER-RELATED"/>
    <property type="match status" value="1"/>
</dbReference>
<feature type="transmembrane region" description="Helical" evidence="9">
    <location>
        <begin position="586"/>
        <end position="610"/>
    </location>
</feature>
<dbReference type="CDD" id="cd17347">
    <property type="entry name" value="MFS_SLC15A1_2_like"/>
    <property type="match status" value="1"/>
</dbReference>
<feature type="transmembrane region" description="Helical" evidence="9">
    <location>
        <begin position="119"/>
        <end position="138"/>
    </location>
</feature>
<dbReference type="PROSITE" id="PS01022">
    <property type="entry name" value="PTR2_1"/>
    <property type="match status" value="1"/>
</dbReference>
<comment type="similarity">
    <text evidence="2 7">Belongs to the major facilitator superfamily. Proton-dependent oligopeptide transporter (POT/PTR) (TC 2.A.17) family.</text>
</comment>
<keyword evidence="6 9" id="KW-0472">Membrane</keyword>
<feature type="transmembrane region" description="Helical" evidence="9">
    <location>
        <begin position="144"/>
        <end position="161"/>
    </location>
</feature>
<dbReference type="SUPFAM" id="SSF103473">
    <property type="entry name" value="MFS general substrate transporter"/>
    <property type="match status" value="1"/>
</dbReference>